<dbReference type="SUPFAM" id="SSF51905">
    <property type="entry name" value="FAD/NAD(P)-binding domain"/>
    <property type="match status" value="1"/>
</dbReference>
<dbReference type="PRINTS" id="PR00368">
    <property type="entry name" value="FADPNR"/>
</dbReference>
<dbReference type="InterPro" id="IPR050260">
    <property type="entry name" value="FAD-bd_OxRdtase"/>
</dbReference>
<evidence type="ECO:0000259" key="5">
    <source>
        <dbReference type="Pfam" id="PF07992"/>
    </source>
</evidence>
<dbReference type="PRINTS" id="PR00411">
    <property type="entry name" value="PNDRDTASEI"/>
</dbReference>
<dbReference type="EMBL" id="JAIXNE010000001">
    <property type="protein sequence ID" value="MCA6074133.1"/>
    <property type="molecule type" value="Genomic_DNA"/>
</dbReference>
<accession>A0A9X1KV04</accession>
<dbReference type="InterPro" id="IPR023753">
    <property type="entry name" value="FAD/NAD-binding_dom"/>
</dbReference>
<dbReference type="AlphaFoldDB" id="A0A9X1KV04"/>
<evidence type="ECO:0000313" key="6">
    <source>
        <dbReference type="EMBL" id="MCA6074133.1"/>
    </source>
</evidence>
<comment type="cofactor">
    <cofactor evidence="1">
        <name>FAD</name>
        <dbReference type="ChEBI" id="CHEBI:57692"/>
    </cofactor>
</comment>
<organism evidence="6 7">
    <name type="scientific">Fulvivirga sedimenti</name>
    <dbReference type="NCBI Taxonomy" id="2879465"/>
    <lineage>
        <taxon>Bacteria</taxon>
        <taxon>Pseudomonadati</taxon>
        <taxon>Bacteroidota</taxon>
        <taxon>Cytophagia</taxon>
        <taxon>Cytophagales</taxon>
        <taxon>Fulvivirgaceae</taxon>
        <taxon>Fulvivirga</taxon>
    </lineage>
</organism>
<dbReference type="Proteomes" id="UP001139409">
    <property type="component" value="Unassembled WGS sequence"/>
</dbReference>
<comment type="similarity">
    <text evidence="2">Belongs to the FAD-dependent oxidoreductase family.</text>
</comment>
<proteinExistence type="inferred from homology"/>
<dbReference type="GO" id="GO:0016491">
    <property type="term" value="F:oxidoreductase activity"/>
    <property type="evidence" value="ECO:0007669"/>
    <property type="project" value="InterPro"/>
</dbReference>
<name>A0A9X1KV04_9BACT</name>
<dbReference type="PANTHER" id="PTHR43429:SF3">
    <property type="entry name" value="NITRITE REDUCTASE [NAD(P)H]"/>
    <property type="match status" value="1"/>
</dbReference>
<reference evidence="6" key="1">
    <citation type="submission" date="2021-09" db="EMBL/GenBank/DDBJ databases">
        <title>Fulvivirga sp. isolated from coastal sediment.</title>
        <authorList>
            <person name="Yu H."/>
        </authorList>
    </citation>
    <scope>NUCLEOTIDE SEQUENCE</scope>
    <source>
        <strain evidence="6">1062</strain>
    </source>
</reference>
<keyword evidence="7" id="KW-1185">Reference proteome</keyword>
<evidence type="ECO:0000256" key="4">
    <source>
        <dbReference type="ARBA" id="ARBA00022827"/>
    </source>
</evidence>
<dbReference type="RefSeq" id="WP_225697235.1">
    <property type="nucleotide sequence ID" value="NZ_JAIXNE010000001.1"/>
</dbReference>
<comment type="caution">
    <text evidence="6">The sequence shown here is derived from an EMBL/GenBank/DDBJ whole genome shotgun (WGS) entry which is preliminary data.</text>
</comment>
<dbReference type="Pfam" id="PF07992">
    <property type="entry name" value="Pyr_redox_2"/>
    <property type="match status" value="1"/>
</dbReference>
<dbReference type="Gene3D" id="3.50.50.60">
    <property type="entry name" value="FAD/NAD(P)-binding domain"/>
    <property type="match status" value="2"/>
</dbReference>
<evidence type="ECO:0000313" key="7">
    <source>
        <dbReference type="Proteomes" id="UP001139409"/>
    </source>
</evidence>
<evidence type="ECO:0000256" key="1">
    <source>
        <dbReference type="ARBA" id="ARBA00001974"/>
    </source>
</evidence>
<dbReference type="InterPro" id="IPR036188">
    <property type="entry name" value="FAD/NAD-bd_sf"/>
</dbReference>
<protein>
    <submittedName>
        <fullName evidence="6">NAD(P)/FAD-dependent oxidoreductase</fullName>
    </submittedName>
</protein>
<dbReference type="PANTHER" id="PTHR43429">
    <property type="entry name" value="PYRIDINE NUCLEOTIDE-DISULFIDE OXIDOREDUCTASE DOMAIN-CONTAINING"/>
    <property type="match status" value="1"/>
</dbReference>
<feature type="domain" description="FAD/NAD(P)-binding" evidence="5">
    <location>
        <begin position="2"/>
        <end position="287"/>
    </location>
</feature>
<keyword evidence="4" id="KW-0274">FAD</keyword>
<keyword evidence="3" id="KW-0285">Flavoprotein</keyword>
<evidence type="ECO:0000256" key="2">
    <source>
        <dbReference type="ARBA" id="ARBA00006442"/>
    </source>
</evidence>
<evidence type="ECO:0000256" key="3">
    <source>
        <dbReference type="ARBA" id="ARBA00022630"/>
    </source>
</evidence>
<gene>
    <name evidence="6" type="ORF">LDX50_04600</name>
</gene>
<sequence length="443" mass="50505">MKKVVIIGNGIAGITAARHIRKHSDYAITVISAETEFFWSRTALMYIYMGHMKFEHTKPYEDHFWKENNIDLFFGRVNNISSGQNMVICTDGTKFTFDYLILATGSKPNKFGWEGQDLNGVSGMVSYQDLEMIEAHTHQIERGVIVGGGLIGIELAEMLRSRNIDVTFLVREKDFWTNVLPSEDAAMISAHIREHHVDLRLETELDKILPDDNGNVRAVQTIDGEIIPCQFVGLTAGVHPNIDLAADSGIETDRGFLADEYLRTSVPNIFAVGDCAQLRNPPPGRQPIEPLWYTGRMMGEVAAKNITGTPVAYTPGPWFNSAKFFDIEYQTYGQVPHDCPDNQHDFYWQHQSGRKAVHIRFGKEDLTLKGVNSFGIRMRHELFDTWLRKGIQIQEFMDKLEDVNFDPEFFEDHSGEIRELFSQKFPQIRIKAGRKRNKILGLF</sequence>